<feature type="transmembrane region" description="Helical" evidence="8">
    <location>
        <begin position="218"/>
        <end position="244"/>
    </location>
</feature>
<feature type="transmembrane region" description="Helical" evidence="8">
    <location>
        <begin position="80"/>
        <end position="102"/>
    </location>
</feature>
<organism evidence="9 10">
    <name type="scientific">Paenibacillus xanthanilyticus</name>
    <dbReference type="NCBI Taxonomy" id="1783531"/>
    <lineage>
        <taxon>Bacteria</taxon>
        <taxon>Bacillati</taxon>
        <taxon>Bacillota</taxon>
        <taxon>Bacilli</taxon>
        <taxon>Bacillales</taxon>
        <taxon>Paenibacillaceae</taxon>
        <taxon>Paenibacillus</taxon>
    </lineage>
</organism>
<evidence type="ECO:0000256" key="2">
    <source>
        <dbReference type="ARBA" id="ARBA00007998"/>
    </source>
</evidence>
<feature type="transmembrane region" description="Helical" evidence="8">
    <location>
        <begin position="117"/>
        <end position="135"/>
    </location>
</feature>
<evidence type="ECO:0000256" key="6">
    <source>
        <dbReference type="ARBA" id="ARBA00022989"/>
    </source>
</evidence>
<keyword evidence="10" id="KW-1185">Reference proteome</keyword>
<protein>
    <submittedName>
        <fullName evidence="9">Endospore germination permease</fullName>
    </submittedName>
</protein>
<feature type="transmembrane region" description="Helical" evidence="8">
    <location>
        <begin position="306"/>
        <end position="329"/>
    </location>
</feature>
<dbReference type="Proteomes" id="UP001595715">
    <property type="component" value="Unassembled WGS sequence"/>
</dbReference>
<evidence type="ECO:0000256" key="4">
    <source>
        <dbReference type="ARBA" id="ARBA00022544"/>
    </source>
</evidence>
<feature type="transmembrane region" description="Helical" evidence="8">
    <location>
        <begin position="39"/>
        <end position="60"/>
    </location>
</feature>
<dbReference type="NCBIfam" id="TIGR00912">
    <property type="entry name" value="2A0309"/>
    <property type="match status" value="1"/>
</dbReference>
<feature type="transmembrane region" description="Helical" evidence="8">
    <location>
        <begin position="273"/>
        <end position="299"/>
    </location>
</feature>
<evidence type="ECO:0000256" key="8">
    <source>
        <dbReference type="SAM" id="Phobius"/>
    </source>
</evidence>
<accession>A0ABV8K3M0</accession>
<gene>
    <name evidence="9" type="ORF">ACFOZ8_13115</name>
</gene>
<evidence type="ECO:0000256" key="7">
    <source>
        <dbReference type="ARBA" id="ARBA00023136"/>
    </source>
</evidence>
<dbReference type="Pfam" id="PF03845">
    <property type="entry name" value="Spore_permease"/>
    <property type="match status" value="1"/>
</dbReference>
<evidence type="ECO:0000256" key="3">
    <source>
        <dbReference type="ARBA" id="ARBA00022448"/>
    </source>
</evidence>
<dbReference type="InterPro" id="IPR004761">
    <property type="entry name" value="Spore_GerAB"/>
</dbReference>
<keyword evidence="4" id="KW-0309">Germination</keyword>
<evidence type="ECO:0000256" key="5">
    <source>
        <dbReference type="ARBA" id="ARBA00022692"/>
    </source>
</evidence>
<comment type="caution">
    <text evidence="9">The sequence shown here is derived from an EMBL/GenBank/DDBJ whole genome shotgun (WGS) entry which is preliminary data.</text>
</comment>
<evidence type="ECO:0000256" key="1">
    <source>
        <dbReference type="ARBA" id="ARBA00004141"/>
    </source>
</evidence>
<feature type="transmembrane region" description="Helical" evidence="8">
    <location>
        <begin position="184"/>
        <end position="206"/>
    </location>
</feature>
<keyword evidence="5 8" id="KW-0812">Transmembrane</keyword>
<evidence type="ECO:0000313" key="10">
    <source>
        <dbReference type="Proteomes" id="UP001595715"/>
    </source>
</evidence>
<sequence>MDQARIGNLQFLVIGVLFTIGDAILFIPALVTKAAQRDAWMAGLLAVITGLGLMVFYTALQRRYPRQTILAVCDQLLGRYVGRFCSAAFVFVFLLLVTATLLREVGDFMATHMLPNTPIQFTEILFLLIVVRAVRGGVETIGRTAEIVAPWVLLLLLLLMLFVIPSSRLDRIEPLLYQGVKPVIGGSLQMIAVPYMELVSMALLFPYVRDERRVRRNLVIGVAIGGLLLVLVIFFCLVNFGSIVTQDSVYPTYLLAKKIELGEFLQRIEAITAIAWLFSLFVKMTVCFYGTCAGAAHVLGLRDYRLFAFPLAMLLLPLADMLAPNIIAYFQIGEYYPFFAGTFAVVLPLVLLAAGKVRRWGKGEGAQS</sequence>
<comment type="subcellular location">
    <subcellularLocation>
        <location evidence="1">Membrane</location>
        <topology evidence="1">Multi-pass membrane protein</topology>
    </subcellularLocation>
</comment>
<dbReference type="EMBL" id="JBHSAM010000025">
    <property type="protein sequence ID" value="MFC4100592.1"/>
    <property type="molecule type" value="Genomic_DNA"/>
</dbReference>
<evidence type="ECO:0000313" key="9">
    <source>
        <dbReference type="EMBL" id="MFC4100592.1"/>
    </source>
</evidence>
<keyword evidence="6 8" id="KW-1133">Transmembrane helix</keyword>
<name>A0ABV8K3M0_9BACL</name>
<feature type="transmembrane region" description="Helical" evidence="8">
    <location>
        <begin position="335"/>
        <end position="354"/>
    </location>
</feature>
<dbReference type="Gene3D" id="1.20.1740.10">
    <property type="entry name" value="Amino acid/polyamine transporter I"/>
    <property type="match status" value="1"/>
</dbReference>
<dbReference type="PANTHER" id="PTHR34975:SF2">
    <property type="entry name" value="SPORE GERMINATION PROTEIN A2"/>
    <property type="match status" value="1"/>
</dbReference>
<keyword evidence="3" id="KW-0813">Transport</keyword>
<comment type="similarity">
    <text evidence="2">Belongs to the amino acid-polyamine-organocation (APC) superfamily. Spore germination protein (SGP) (TC 2.A.3.9) family.</text>
</comment>
<dbReference type="RefSeq" id="WP_377719249.1">
    <property type="nucleotide sequence ID" value="NZ_JBHSAM010000025.1"/>
</dbReference>
<feature type="transmembrane region" description="Helical" evidence="8">
    <location>
        <begin position="7"/>
        <end position="27"/>
    </location>
</feature>
<dbReference type="PANTHER" id="PTHR34975">
    <property type="entry name" value="SPORE GERMINATION PROTEIN A2"/>
    <property type="match status" value="1"/>
</dbReference>
<keyword evidence="7 8" id="KW-0472">Membrane</keyword>
<feature type="transmembrane region" description="Helical" evidence="8">
    <location>
        <begin position="147"/>
        <end position="164"/>
    </location>
</feature>
<proteinExistence type="inferred from homology"/>
<reference evidence="10" key="1">
    <citation type="journal article" date="2019" name="Int. J. Syst. Evol. Microbiol.">
        <title>The Global Catalogue of Microorganisms (GCM) 10K type strain sequencing project: providing services to taxonomists for standard genome sequencing and annotation.</title>
        <authorList>
            <consortium name="The Broad Institute Genomics Platform"/>
            <consortium name="The Broad Institute Genome Sequencing Center for Infectious Disease"/>
            <person name="Wu L."/>
            <person name="Ma J."/>
        </authorList>
    </citation>
    <scope>NUCLEOTIDE SEQUENCE [LARGE SCALE GENOMIC DNA]</scope>
    <source>
        <strain evidence="10">IBRC-M 10987</strain>
    </source>
</reference>